<accession>A0A5N6KP37</accession>
<dbReference type="Gene3D" id="3.30.1360.10">
    <property type="entry name" value="RNA polymerase, RBP11-like subunit"/>
    <property type="match status" value="1"/>
</dbReference>
<reference evidence="7 8" key="1">
    <citation type="submission" date="2019-06" db="EMBL/GenBank/DDBJ databases">
        <title>A chromosomal-level reference genome of Carpinus fangiana (Coryloideae, Betulaceae).</title>
        <authorList>
            <person name="Yang X."/>
            <person name="Wang Z."/>
            <person name="Zhang L."/>
            <person name="Hao G."/>
            <person name="Liu J."/>
            <person name="Yang Y."/>
        </authorList>
    </citation>
    <scope>NUCLEOTIDE SEQUENCE [LARGE SCALE GENOMIC DNA]</scope>
    <source>
        <strain evidence="7">Cfa_2016G</strain>
        <tissue evidence="7">Leaf</tissue>
    </source>
</reference>
<keyword evidence="4" id="KW-0539">Nucleus</keyword>
<sequence length="124" mass="13810">MSNAPDRFELFYTEPGQPKIEIQPETRVPNACIFKFIKEDHTLANLLRARLLQSPSVVFAAYKVPHPLFPDFELRVQTDGSITPKDALLQACKDIVGDLGGLSREFTKEWEIAKAVAGGRPDGL</sequence>
<protein>
    <recommendedName>
        <fullName evidence="6">DNA-directed RNA polymerase RBP11-like dimerisation domain-containing protein</fullName>
    </recommendedName>
</protein>
<dbReference type="HAMAP" id="MF_00261">
    <property type="entry name" value="RNApol_arch_Rpo11"/>
    <property type="match status" value="1"/>
</dbReference>
<evidence type="ECO:0000256" key="3">
    <source>
        <dbReference type="ARBA" id="ARBA00023163"/>
    </source>
</evidence>
<dbReference type="GO" id="GO:0003899">
    <property type="term" value="F:DNA-directed RNA polymerase activity"/>
    <property type="evidence" value="ECO:0007669"/>
    <property type="project" value="InterPro"/>
</dbReference>
<dbReference type="GO" id="GO:0046983">
    <property type="term" value="F:protein dimerization activity"/>
    <property type="evidence" value="ECO:0007669"/>
    <property type="project" value="InterPro"/>
</dbReference>
<dbReference type="InterPro" id="IPR037685">
    <property type="entry name" value="RBP11"/>
</dbReference>
<feature type="domain" description="DNA-directed RNA polymerase RBP11-like dimerisation" evidence="6">
    <location>
        <begin position="32"/>
        <end position="103"/>
    </location>
</feature>
<dbReference type="AlphaFoldDB" id="A0A5N6KP37"/>
<dbReference type="PANTHER" id="PTHR13946">
    <property type="entry name" value="DNA-DIRECTED RNA POLYMERASE I,II,III"/>
    <property type="match status" value="1"/>
</dbReference>
<dbReference type="EMBL" id="VIBQ01000009">
    <property type="protein sequence ID" value="KAB8336840.1"/>
    <property type="molecule type" value="Genomic_DNA"/>
</dbReference>
<organism evidence="7 8">
    <name type="scientific">Carpinus fangiana</name>
    <dbReference type="NCBI Taxonomy" id="176857"/>
    <lineage>
        <taxon>Eukaryota</taxon>
        <taxon>Viridiplantae</taxon>
        <taxon>Streptophyta</taxon>
        <taxon>Embryophyta</taxon>
        <taxon>Tracheophyta</taxon>
        <taxon>Spermatophyta</taxon>
        <taxon>Magnoliopsida</taxon>
        <taxon>eudicotyledons</taxon>
        <taxon>Gunneridae</taxon>
        <taxon>Pentapetalae</taxon>
        <taxon>rosids</taxon>
        <taxon>fabids</taxon>
        <taxon>Fagales</taxon>
        <taxon>Betulaceae</taxon>
        <taxon>Carpinus</taxon>
    </lineage>
</organism>
<evidence type="ECO:0000313" key="7">
    <source>
        <dbReference type="EMBL" id="KAB8336840.1"/>
    </source>
</evidence>
<comment type="caution">
    <text evidence="7">The sequence shown here is derived from an EMBL/GenBank/DDBJ whole genome shotgun (WGS) entry which is preliminary data.</text>
</comment>
<comment type="similarity">
    <text evidence="5">Belongs to the archaeal Rpo11/eukaryotic RPB11/RPC19 RNA polymerase subunit family.</text>
</comment>
<dbReference type="Proteomes" id="UP000327013">
    <property type="component" value="Unassembled WGS sequence"/>
</dbReference>
<evidence type="ECO:0000256" key="1">
    <source>
        <dbReference type="ARBA" id="ARBA00004123"/>
    </source>
</evidence>
<dbReference type="GO" id="GO:0003677">
    <property type="term" value="F:DNA binding"/>
    <property type="evidence" value="ECO:0007669"/>
    <property type="project" value="InterPro"/>
</dbReference>
<dbReference type="InterPro" id="IPR036603">
    <property type="entry name" value="RBP11-like"/>
</dbReference>
<evidence type="ECO:0000256" key="5">
    <source>
        <dbReference type="ARBA" id="ARBA00025751"/>
    </source>
</evidence>
<dbReference type="InterPro" id="IPR009025">
    <property type="entry name" value="RBP11-like_dimer"/>
</dbReference>
<comment type="subcellular location">
    <subcellularLocation>
        <location evidence="1">Nucleus</location>
    </subcellularLocation>
</comment>
<keyword evidence="2" id="KW-0240">DNA-directed RNA polymerase</keyword>
<proteinExistence type="inferred from homology"/>
<evidence type="ECO:0000259" key="6">
    <source>
        <dbReference type="Pfam" id="PF13656"/>
    </source>
</evidence>
<dbReference type="GO" id="GO:0006366">
    <property type="term" value="P:transcription by RNA polymerase II"/>
    <property type="evidence" value="ECO:0007669"/>
    <property type="project" value="InterPro"/>
</dbReference>
<dbReference type="InterPro" id="IPR008193">
    <property type="entry name" value="RNA_pol_Rpb11_13-16kDa_CS"/>
</dbReference>
<dbReference type="PANTHER" id="PTHR13946:SF16">
    <property type="entry name" value="DNA-DIRECTED RNA POLYMERASE II SUBUNIT RPB11"/>
    <property type="match status" value="1"/>
</dbReference>
<dbReference type="Pfam" id="PF13656">
    <property type="entry name" value="RNA_pol_L_2"/>
    <property type="match status" value="1"/>
</dbReference>
<dbReference type="SUPFAM" id="SSF55257">
    <property type="entry name" value="RBP11-like subunits of RNA polymerase"/>
    <property type="match status" value="1"/>
</dbReference>
<evidence type="ECO:0000313" key="8">
    <source>
        <dbReference type="Proteomes" id="UP000327013"/>
    </source>
</evidence>
<evidence type="ECO:0000256" key="4">
    <source>
        <dbReference type="ARBA" id="ARBA00023242"/>
    </source>
</evidence>
<dbReference type="GO" id="GO:0005665">
    <property type="term" value="C:RNA polymerase II, core complex"/>
    <property type="evidence" value="ECO:0007669"/>
    <property type="project" value="InterPro"/>
</dbReference>
<dbReference type="OrthoDB" id="10248581at2759"/>
<dbReference type="PROSITE" id="PS01154">
    <property type="entry name" value="RNA_POL_L_13KD"/>
    <property type="match status" value="1"/>
</dbReference>
<dbReference type="CDD" id="cd06926">
    <property type="entry name" value="RNAP_II_RPB11"/>
    <property type="match status" value="1"/>
</dbReference>
<name>A0A5N6KP37_9ROSI</name>
<evidence type="ECO:0000256" key="2">
    <source>
        <dbReference type="ARBA" id="ARBA00022478"/>
    </source>
</evidence>
<dbReference type="InterPro" id="IPR022905">
    <property type="entry name" value="Rpo11-like"/>
</dbReference>
<gene>
    <name evidence="7" type="ORF">FH972_021148</name>
</gene>
<keyword evidence="8" id="KW-1185">Reference proteome</keyword>
<keyword evidence="3" id="KW-0804">Transcription</keyword>